<sequence>MARNKKIIVEVDGDTTGLQKKLNQAEDSIGKFGKKAGGTMGSVADNISGGIGRISGGLTGLVGAVGIAGTALAGLTLKANDLVRELNQVSTASGLSVTAIQQWNQAFRETGLAVDKVMDLNQDSLDKLGDAYRNGGSLVDDFVAAGLNIKEFTPLLNQTDGGLKAVIKTFFDLKKAGADQATQTWLLETLASDASRLIPILNQSASEQDAWNKIQSQTVAVTEEAARNFKEFDKNLNTLTTTGQTYLIDVLNPVVKSTNDLIEAMNSTNDNFFVNLIDKANEFQAILNKIGMFPGLGFVTDAIRSSLPETDNTSNTPVLNPPSSAFTGKAGVQPNANTGWVDKGKAQAEADKALKAQEAAARKAQAAAQKAAAARETAQRNWETALTNIADNANEIRLQNFDRQQLQLQKTIKDTGAILKKSQDEIDAMVDKAKESAAQARTELVDQMIGYSNPNQDLIDQNNLSGLNGTQKGFLADQQNQRINGGNPFAYDNTEKLLQENAQREQLELQLNEKLLAGTEDFEKRKAEIKARYAEQALQLEQQNAQQQLSLMSTAAGDMGTMLAGVFGESSGAAKAAFAIQKGISMAQIMMNLQVALSSALATPFPASLAAYAQVASMGAQIISTAGQFHGGVDSLDPSMDNKSFVLKAGERVVQPEANKKLTQFLDDNASNGGTGETVINAPLIIQGNVDGGDDETFNKMLKKHSQSVNQAVISAQKRST</sequence>
<feature type="compositionally biased region" description="Polar residues" evidence="2">
    <location>
        <begin position="309"/>
        <end position="326"/>
    </location>
</feature>
<evidence type="ECO:0000256" key="2">
    <source>
        <dbReference type="SAM" id="MobiDB-lite"/>
    </source>
</evidence>
<dbReference type="EMBL" id="DAAGAO010000001">
    <property type="protein sequence ID" value="HAB2269561.1"/>
    <property type="molecule type" value="Genomic_DNA"/>
</dbReference>
<comment type="caution">
    <text evidence="3">The sequence shown here is derived from an EMBL/GenBank/DDBJ whole genome shotgun (WGS) entry which is preliminary data.</text>
</comment>
<reference evidence="3" key="1">
    <citation type="journal article" date="2018" name="Genome Biol.">
        <title>SKESA: strategic k-mer extension for scrupulous assemblies.</title>
        <authorList>
            <person name="Souvorov A."/>
            <person name="Agarwala R."/>
            <person name="Lipman D.J."/>
        </authorList>
    </citation>
    <scope>NUCLEOTIDE SEQUENCE</scope>
    <source>
        <strain evidence="3">Salmonella enterica</strain>
    </source>
</reference>
<keyword evidence="1" id="KW-0175">Coiled coil</keyword>
<dbReference type="AlphaFoldDB" id="A0A3U4W9L6"/>
<evidence type="ECO:0000256" key="1">
    <source>
        <dbReference type="SAM" id="Coils"/>
    </source>
</evidence>
<accession>A0A3U4W9L6</accession>
<feature type="coiled-coil region" evidence="1">
    <location>
        <begin position="354"/>
        <end position="381"/>
    </location>
</feature>
<dbReference type="RefSeq" id="WP_051129210.1">
    <property type="nucleotide sequence ID" value="NZ_CP033384.2"/>
</dbReference>
<gene>
    <name evidence="3" type="ORF">GB338_00790</name>
</gene>
<proteinExistence type="predicted"/>
<protein>
    <submittedName>
        <fullName evidence="3">Uncharacterized protein</fullName>
    </submittedName>
</protein>
<feature type="coiled-coil region" evidence="1">
    <location>
        <begin position="497"/>
        <end position="550"/>
    </location>
</feature>
<evidence type="ECO:0000313" key="3">
    <source>
        <dbReference type="EMBL" id="HAB2269561.1"/>
    </source>
</evidence>
<reference evidence="3" key="2">
    <citation type="submission" date="2019-10" db="EMBL/GenBank/DDBJ databases">
        <authorList>
            <consortium name="NCBI Pathogen Detection Project"/>
        </authorList>
    </citation>
    <scope>NUCLEOTIDE SEQUENCE</scope>
    <source>
        <strain evidence="3">Salmonella enterica</strain>
    </source>
</reference>
<feature type="region of interest" description="Disordered" evidence="2">
    <location>
        <begin position="309"/>
        <end position="335"/>
    </location>
</feature>
<name>A0A3U4W9L6_SALET</name>
<organism evidence="3">
    <name type="scientific">Salmonella enterica I</name>
    <dbReference type="NCBI Taxonomy" id="59201"/>
    <lineage>
        <taxon>Bacteria</taxon>
        <taxon>Pseudomonadati</taxon>
        <taxon>Pseudomonadota</taxon>
        <taxon>Gammaproteobacteria</taxon>
        <taxon>Enterobacterales</taxon>
        <taxon>Enterobacteriaceae</taxon>
        <taxon>Salmonella</taxon>
    </lineage>
</organism>